<name>A0A2S7KMU4_9FLAO</name>
<evidence type="ECO:0000313" key="3">
    <source>
        <dbReference type="Proteomes" id="UP000239800"/>
    </source>
</evidence>
<dbReference type="EMBL" id="MQUB01000001">
    <property type="protein sequence ID" value="PQB03910.1"/>
    <property type="molecule type" value="Genomic_DNA"/>
</dbReference>
<proteinExistence type="predicted"/>
<keyword evidence="1" id="KW-0732">Signal</keyword>
<evidence type="ECO:0008006" key="4">
    <source>
        <dbReference type="Google" id="ProtNLM"/>
    </source>
</evidence>
<dbReference type="InterPro" id="IPR018550">
    <property type="entry name" value="Lipid-A_deacylase-rel"/>
</dbReference>
<dbReference type="AlphaFoldDB" id="A0A2S7KMU4"/>
<keyword evidence="3" id="KW-1185">Reference proteome</keyword>
<protein>
    <recommendedName>
        <fullName evidence="4">Deacylase</fullName>
    </recommendedName>
</protein>
<sequence>MTLNSCLKAIIPLPFFLFASLAILAQESTINFSDVRNTPNYGRFRLIEVRGHTGVHLYSGEGLDDKLDSGYGSVEVRYGWQFSDPEGWGARYGYPSYGVGIYSGWVGDPQVFGNPNAVYGWINFPIDGPGYRNTFSINTAFGLTYNLEPFDPVNNPLNDAIGANMAVYFDMSFEFAYRLTREADLIYGLDFAHFSNGRTFTPNWGLNMFGLVLGMRYHYNADQHRINKDPYTDELLQARYKRSVSAKPQRVSKNFIDVLAAIGTVQNDEDAGTNTRYVTFSGVIDYRHQFNNMHAVTGGVDYFYDASLQASFPDDNSALSMVAVHVGYDFMLWRMAVRLQVGTYLTDDRGKEPVYLRPALRYHFNDWLAAQIGLKTRNGAAADWIEWGLAFTPFSW</sequence>
<evidence type="ECO:0000313" key="2">
    <source>
        <dbReference type="EMBL" id="PQB03910.1"/>
    </source>
</evidence>
<comment type="caution">
    <text evidence="2">The sequence shown here is derived from an EMBL/GenBank/DDBJ whole genome shotgun (WGS) entry which is preliminary data.</text>
</comment>
<dbReference type="RefSeq" id="WP_104811830.1">
    <property type="nucleotide sequence ID" value="NZ_MQUB01000001.1"/>
</dbReference>
<accession>A0A2S7KMU4</accession>
<dbReference type="Proteomes" id="UP000239800">
    <property type="component" value="Unassembled WGS sequence"/>
</dbReference>
<reference evidence="2 3" key="1">
    <citation type="submission" date="2016-11" db="EMBL/GenBank/DDBJ databases">
        <title>Trade-off between light-utilization and light-protection in marine flavobacteria.</title>
        <authorList>
            <person name="Kumagai Y."/>
        </authorList>
    </citation>
    <scope>NUCLEOTIDE SEQUENCE [LARGE SCALE GENOMIC DNA]</scope>
    <source>
        <strain evidence="2 3">NBRC 107741</strain>
    </source>
</reference>
<gene>
    <name evidence="2" type="ORF">BST85_02550</name>
</gene>
<evidence type="ECO:0000256" key="1">
    <source>
        <dbReference type="SAM" id="SignalP"/>
    </source>
</evidence>
<dbReference type="Gene3D" id="2.40.160.20">
    <property type="match status" value="1"/>
</dbReference>
<organism evidence="2 3">
    <name type="scientific">Aureitalea marina</name>
    <dbReference type="NCBI Taxonomy" id="930804"/>
    <lineage>
        <taxon>Bacteria</taxon>
        <taxon>Pseudomonadati</taxon>
        <taxon>Bacteroidota</taxon>
        <taxon>Flavobacteriia</taxon>
        <taxon>Flavobacteriales</taxon>
        <taxon>Flavobacteriaceae</taxon>
        <taxon>Aureitalea</taxon>
    </lineage>
</organism>
<feature type="signal peptide" evidence="1">
    <location>
        <begin position="1"/>
        <end position="25"/>
    </location>
</feature>
<dbReference type="OrthoDB" id="627554at2"/>
<dbReference type="Pfam" id="PF09411">
    <property type="entry name" value="PagL"/>
    <property type="match status" value="1"/>
</dbReference>
<feature type="chain" id="PRO_5015666358" description="Deacylase" evidence="1">
    <location>
        <begin position="26"/>
        <end position="396"/>
    </location>
</feature>